<reference evidence="1 2" key="1">
    <citation type="submission" date="2024-02" db="EMBL/GenBank/DDBJ databases">
        <title>Seven novel Bacillus-like species.</title>
        <authorList>
            <person name="Liu G."/>
        </authorList>
    </citation>
    <scope>NUCLEOTIDE SEQUENCE [LARGE SCALE GENOMIC DNA]</scope>
    <source>
        <strain evidence="1 2">FJAT-52054</strain>
    </source>
</reference>
<name>A0ABZ2NLZ0_9BACI</name>
<dbReference type="SUPFAM" id="SSF51556">
    <property type="entry name" value="Metallo-dependent hydrolases"/>
    <property type="match status" value="1"/>
</dbReference>
<dbReference type="EMBL" id="CP147407">
    <property type="protein sequence ID" value="WXB98844.1"/>
    <property type="molecule type" value="Genomic_DNA"/>
</dbReference>
<keyword evidence="1" id="KW-0224">Dipeptidase</keyword>
<dbReference type="Pfam" id="PF01244">
    <property type="entry name" value="Peptidase_M19"/>
    <property type="match status" value="1"/>
</dbReference>
<keyword evidence="2" id="KW-1185">Reference proteome</keyword>
<dbReference type="PANTHER" id="PTHR10443">
    <property type="entry name" value="MICROSOMAL DIPEPTIDASE"/>
    <property type="match status" value="1"/>
</dbReference>
<gene>
    <name evidence="1" type="ORF">WCV65_10305</name>
</gene>
<sequence>MKIFDAHCDMLLKLWLDPSINPWDGSGLHTNLKKLTEFHAKIQCLAIYIPPTLPADQQFGAALAQIRILNELILKSYPQFKLLTSKEQIDNLKNAEIGIILSLEGCDCIGNQLDRVSLLQEHGVRIYNLTWNYANLFADGALEKRDAGLSLLGKSLVYSLNKQKAWIDVSHLGERSFWDVMEAGEHVAATHSNAYTLRPHPRNLRDSQIMALIKRDAPIGITFVPDFIGENPSISLLLHHLEHICSLGGEKNAGLGSDFDGISDTVPGLSGYEQYDNLLNEIYKRYPANVARGIAFHNFASRIPF</sequence>
<protein>
    <submittedName>
        <fullName evidence="1">Membrane dipeptidase</fullName>
        <ecNumber evidence="1">3.4.13.-</ecNumber>
    </submittedName>
</protein>
<dbReference type="Gene3D" id="3.20.20.140">
    <property type="entry name" value="Metal-dependent hydrolases"/>
    <property type="match status" value="1"/>
</dbReference>
<dbReference type="InterPro" id="IPR032466">
    <property type="entry name" value="Metal_Hydrolase"/>
</dbReference>
<evidence type="ECO:0000313" key="2">
    <source>
        <dbReference type="Proteomes" id="UP001377337"/>
    </source>
</evidence>
<keyword evidence="1" id="KW-0645">Protease</keyword>
<dbReference type="GO" id="GO:0016805">
    <property type="term" value="F:dipeptidase activity"/>
    <property type="evidence" value="ECO:0007669"/>
    <property type="project" value="UniProtKB-KW"/>
</dbReference>
<organism evidence="1 2">
    <name type="scientific">Metabacillus sediminis</name>
    <dbReference type="NCBI Taxonomy" id="3117746"/>
    <lineage>
        <taxon>Bacteria</taxon>
        <taxon>Bacillati</taxon>
        <taxon>Bacillota</taxon>
        <taxon>Bacilli</taxon>
        <taxon>Bacillales</taxon>
        <taxon>Bacillaceae</taxon>
        <taxon>Metabacillus</taxon>
    </lineage>
</organism>
<keyword evidence="1" id="KW-0378">Hydrolase</keyword>
<dbReference type="RefSeq" id="WP_338782002.1">
    <property type="nucleotide sequence ID" value="NZ_CP147407.1"/>
</dbReference>
<evidence type="ECO:0000313" key="1">
    <source>
        <dbReference type="EMBL" id="WXB98844.1"/>
    </source>
</evidence>
<dbReference type="PANTHER" id="PTHR10443:SF12">
    <property type="entry name" value="DIPEPTIDASE"/>
    <property type="match status" value="1"/>
</dbReference>
<dbReference type="PROSITE" id="PS51365">
    <property type="entry name" value="RENAL_DIPEPTIDASE_2"/>
    <property type="match status" value="1"/>
</dbReference>
<dbReference type="EC" id="3.4.13.-" evidence="1"/>
<accession>A0ABZ2NLZ0</accession>
<dbReference type="Proteomes" id="UP001377337">
    <property type="component" value="Chromosome"/>
</dbReference>
<proteinExistence type="predicted"/>
<dbReference type="InterPro" id="IPR008257">
    <property type="entry name" value="Pept_M19"/>
</dbReference>